<accession>A0A974Y2F4</accession>
<evidence type="ECO:0000313" key="4">
    <source>
        <dbReference type="Proteomes" id="UP000639274"/>
    </source>
</evidence>
<feature type="region of interest" description="Disordered" evidence="1">
    <location>
        <begin position="27"/>
        <end position="52"/>
    </location>
</feature>
<keyword evidence="4" id="KW-1185">Reference proteome</keyword>
<proteinExistence type="predicted"/>
<dbReference type="EMBL" id="CP071518">
    <property type="protein sequence ID" value="QSX79185.1"/>
    <property type="molecule type" value="Genomic_DNA"/>
</dbReference>
<keyword evidence="2" id="KW-0732">Signal</keyword>
<evidence type="ECO:0000313" key="3">
    <source>
        <dbReference type="EMBL" id="QSX79185.1"/>
    </source>
</evidence>
<evidence type="ECO:0000256" key="1">
    <source>
        <dbReference type="SAM" id="MobiDB-lite"/>
    </source>
</evidence>
<feature type="compositionally biased region" description="Low complexity" evidence="1">
    <location>
        <begin position="29"/>
        <end position="41"/>
    </location>
</feature>
<gene>
    <name evidence="3" type="ORF">I8J32_004630</name>
</gene>
<dbReference type="PROSITE" id="PS51257">
    <property type="entry name" value="PROKAR_LIPOPROTEIN"/>
    <property type="match status" value="1"/>
</dbReference>
<feature type="signal peptide" evidence="2">
    <location>
        <begin position="1"/>
        <end position="19"/>
    </location>
</feature>
<dbReference type="AlphaFoldDB" id="A0A974Y2F4"/>
<dbReference type="Proteomes" id="UP000639274">
    <property type="component" value="Chromosome"/>
</dbReference>
<name>A0A974Y2F4_9GAMM</name>
<reference evidence="3 4" key="1">
    <citation type="submission" date="2021-03" db="EMBL/GenBank/DDBJ databases">
        <title>Lysobacter sp. nov. isolated from soil of gangwondo yeongwol, south Korea.</title>
        <authorList>
            <person name="Kim K.R."/>
            <person name="Kim K.H."/>
            <person name="Jeon C.O."/>
        </authorList>
    </citation>
    <scope>NUCLEOTIDE SEQUENCE [LARGE SCALE GENOMIC DNA]</scope>
    <source>
        <strain evidence="3 4">R19</strain>
    </source>
</reference>
<organism evidence="3 4">
    <name type="scientific">Agrilutibacter solisilvae</name>
    <dbReference type="NCBI Taxonomy" id="2763317"/>
    <lineage>
        <taxon>Bacteria</taxon>
        <taxon>Pseudomonadati</taxon>
        <taxon>Pseudomonadota</taxon>
        <taxon>Gammaproteobacteria</taxon>
        <taxon>Lysobacterales</taxon>
        <taxon>Lysobacteraceae</taxon>
        <taxon>Agrilutibacter</taxon>
    </lineage>
</organism>
<evidence type="ECO:0000256" key="2">
    <source>
        <dbReference type="SAM" id="SignalP"/>
    </source>
</evidence>
<feature type="chain" id="PRO_5037859531" evidence="2">
    <location>
        <begin position="20"/>
        <end position="168"/>
    </location>
</feature>
<sequence>MNRNALTAALLVAVLGTVAVTGCKKKEPVAPAAPMPTTTEPAPMPAPTPAPATAATATVTGIDLGNTIGADMKVGTPATTFAPKDTIHVSVATSTSDPAASVPGKLGVRWTHLDSNQVVSEDTRDVTLTGTGNTEFHIAKPDGWPTGKYKVEVMQDGNVVQSREFEIK</sequence>
<dbReference type="KEGG" id="lsf:I8J32_004630"/>
<dbReference type="RefSeq" id="WP_200614800.1">
    <property type="nucleotide sequence ID" value="NZ_CP071518.1"/>
</dbReference>
<protein>
    <submittedName>
        <fullName evidence="3">Uncharacterized protein</fullName>
    </submittedName>
</protein>